<comment type="caution">
    <text evidence="3">The sequence shown here is derived from an EMBL/GenBank/DDBJ whole genome shotgun (WGS) entry which is preliminary data.</text>
</comment>
<evidence type="ECO:0000313" key="4">
    <source>
        <dbReference type="Proteomes" id="UP000641386"/>
    </source>
</evidence>
<accession>A0A919A3T2</accession>
<dbReference type="InterPro" id="IPR015943">
    <property type="entry name" value="WD40/YVTN_repeat-like_dom_sf"/>
</dbReference>
<evidence type="ECO:0000256" key="1">
    <source>
        <dbReference type="SAM" id="MobiDB-lite"/>
    </source>
</evidence>
<feature type="compositionally biased region" description="Low complexity" evidence="1">
    <location>
        <begin position="35"/>
        <end position="45"/>
    </location>
</feature>
<dbReference type="PROSITE" id="PS51257">
    <property type="entry name" value="PROKAR_LIPOPROTEIN"/>
    <property type="match status" value="1"/>
</dbReference>
<evidence type="ECO:0008006" key="5">
    <source>
        <dbReference type="Google" id="ProtNLM"/>
    </source>
</evidence>
<dbReference type="Gene3D" id="2.130.10.10">
    <property type="entry name" value="YVTN repeat-like/Quinoprotein amine dehydrogenase"/>
    <property type="match status" value="1"/>
</dbReference>
<dbReference type="Proteomes" id="UP000641386">
    <property type="component" value="Unassembled WGS sequence"/>
</dbReference>
<feature type="chain" id="PRO_5039519879" description="Lipoprotein" evidence="2">
    <location>
        <begin position="21"/>
        <end position="165"/>
    </location>
</feature>
<dbReference type="InterPro" id="IPR011048">
    <property type="entry name" value="Haem_d1_sf"/>
</dbReference>
<reference evidence="3" key="2">
    <citation type="submission" date="2020-09" db="EMBL/GenBank/DDBJ databases">
        <authorList>
            <person name="Sun Q."/>
            <person name="Ohkuma M."/>
        </authorList>
    </citation>
    <scope>NUCLEOTIDE SEQUENCE</scope>
    <source>
        <strain evidence="3">JCM 3302</strain>
    </source>
</reference>
<sequence length="165" mass="16246">MRARHLGAGALGAGALGALAAATLMVGCASGSDVPAASSTSPSATRPGMPEASTDAGETFVVTDFGADTVTFVGPSRHREAAGPDSVKVGTAPYGIALGGDGTAWVATAEGVAAVDTATRRRTALIPYSTYTGPVTTGEYRGGGMRIALSVPAGRPCPGPVAREQ</sequence>
<dbReference type="AlphaFoldDB" id="A0A919A3T2"/>
<feature type="signal peptide" evidence="2">
    <location>
        <begin position="1"/>
        <end position="20"/>
    </location>
</feature>
<organism evidence="3 4">
    <name type="scientific">Streptomyces spiralis</name>
    <dbReference type="NCBI Taxonomy" id="66376"/>
    <lineage>
        <taxon>Bacteria</taxon>
        <taxon>Bacillati</taxon>
        <taxon>Actinomycetota</taxon>
        <taxon>Actinomycetes</taxon>
        <taxon>Kitasatosporales</taxon>
        <taxon>Streptomycetaceae</taxon>
        <taxon>Streptomyces</taxon>
    </lineage>
</organism>
<name>A0A919A3T2_9ACTN</name>
<keyword evidence="2" id="KW-0732">Signal</keyword>
<dbReference type="SUPFAM" id="SSF51004">
    <property type="entry name" value="C-terminal (heme d1) domain of cytochrome cd1-nitrite reductase"/>
    <property type="match status" value="1"/>
</dbReference>
<evidence type="ECO:0000256" key="2">
    <source>
        <dbReference type="SAM" id="SignalP"/>
    </source>
</evidence>
<protein>
    <recommendedName>
        <fullName evidence="5">Lipoprotein</fullName>
    </recommendedName>
</protein>
<gene>
    <name evidence="3" type="ORF">GCM10014715_48320</name>
</gene>
<proteinExistence type="predicted"/>
<feature type="region of interest" description="Disordered" evidence="1">
    <location>
        <begin position="35"/>
        <end position="55"/>
    </location>
</feature>
<reference evidence="3" key="1">
    <citation type="journal article" date="2014" name="Int. J. Syst. Evol. Microbiol.">
        <title>Complete genome sequence of Corynebacterium casei LMG S-19264T (=DSM 44701T), isolated from a smear-ripened cheese.</title>
        <authorList>
            <consortium name="US DOE Joint Genome Institute (JGI-PGF)"/>
            <person name="Walter F."/>
            <person name="Albersmeier A."/>
            <person name="Kalinowski J."/>
            <person name="Ruckert C."/>
        </authorList>
    </citation>
    <scope>NUCLEOTIDE SEQUENCE</scope>
    <source>
        <strain evidence="3">JCM 3302</strain>
    </source>
</reference>
<evidence type="ECO:0000313" key="3">
    <source>
        <dbReference type="EMBL" id="GHE86159.1"/>
    </source>
</evidence>
<keyword evidence="4" id="KW-1185">Reference proteome</keyword>
<dbReference type="EMBL" id="BNBC01000023">
    <property type="protein sequence ID" value="GHE86159.1"/>
    <property type="molecule type" value="Genomic_DNA"/>
</dbReference>